<organism evidence="2">
    <name type="scientific">Herbaspirillum huttiense subsp. nephrolepidis</name>
    <dbReference type="NCBI Taxonomy" id="3075126"/>
    <lineage>
        <taxon>Bacteria</taxon>
        <taxon>Pseudomonadati</taxon>
        <taxon>Pseudomonadota</taxon>
        <taxon>Betaproteobacteria</taxon>
        <taxon>Burkholderiales</taxon>
        <taxon>Oxalobacteraceae</taxon>
        <taxon>Herbaspirillum</taxon>
    </lineage>
</organism>
<dbReference type="Gene3D" id="3.40.50.620">
    <property type="entry name" value="HUPs"/>
    <property type="match status" value="1"/>
</dbReference>
<dbReference type="InterPro" id="IPR002500">
    <property type="entry name" value="PAPS_reduct_dom"/>
</dbReference>
<evidence type="ECO:0000313" key="2">
    <source>
        <dbReference type="EMBL" id="MDT0337722.1"/>
    </source>
</evidence>
<dbReference type="SUPFAM" id="SSF52402">
    <property type="entry name" value="Adenine nucleotide alpha hydrolases-like"/>
    <property type="match status" value="1"/>
</dbReference>
<dbReference type="PANTHER" id="PTHR43196:SF2">
    <property type="entry name" value="PHOSPHOADENOSINE PHOSPHOSULFATE REDUCTASE"/>
    <property type="match status" value="1"/>
</dbReference>
<dbReference type="GO" id="GO:0003824">
    <property type="term" value="F:catalytic activity"/>
    <property type="evidence" value="ECO:0007669"/>
    <property type="project" value="InterPro"/>
</dbReference>
<dbReference type="EMBL" id="JAVRAA010000005">
    <property type="protein sequence ID" value="MDT0337722.1"/>
    <property type="molecule type" value="Genomic_DNA"/>
</dbReference>
<feature type="domain" description="Phosphoadenosine phosphosulphate reductase" evidence="1">
    <location>
        <begin position="42"/>
        <end position="243"/>
    </location>
</feature>
<dbReference type="Pfam" id="PF01507">
    <property type="entry name" value="PAPS_reduct"/>
    <property type="match status" value="1"/>
</dbReference>
<proteinExistence type="predicted"/>
<comment type="caution">
    <text evidence="2">The sequence shown here is derived from an EMBL/GenBank/DDBJ whole genome shotgun (WGS) entry which is preliminary data.</text>
</comment>
<name>A0AAE4G9F4_9BURK</name>
<evidence type="ECO:0000259" key="1">
    <source>
        <dbReference type="Pfam" id="PF01507"/>
    </source>
</evidence>
<protein>
    <submittedName>
        <fullName evidence="2">Phosphoadenosine phosphosulfate reductase family protein</fullName>
    </submittedName>
</protein>
<gene>
    <name evidence="2" type="ORF">RJN63_12830</name>
</gene>
<accession>A0AAE4G9F4</accession>
<dbReference type="RefSeq" id="WP_310837579.1">
    <property type="nucleotide sequence ID" value="NZ_JAVLSM010000007.1"/>
</dbReference>
<dbReference type="InterPro" id="IPR050128">
    <property type="entry name" value="Sulfate_adenylyltrnsfr_sub2"/>
</dbReference>
<dbReference type="PANTHER" id="PTHR43196">
    <property type="entry name" value="SULFATE ADENYLYLTRANSFERASE SUBUNIT 2"/>
    <property type="match status" value="1"/>
</dbReference>
<sequence>MNAEQIKFVSPKFLAGAPAGKPNEVCLTPEVDQMLATESVVAISVSGGKDSEAVALAVARHLERVGHNGPKVLIHADLGRIEWRQSLPKCQQLAEHLGWELMIVRRTAGDMMDRWESRWRNCVERYEQLACVKVILPWSTPALRFCTSEAKQSVISRELRKRFPTQAIVNVTGVRAEESRNRSKMPVSAPNTLLKRKNAEAITWNAILNWPVQDVVYTIHEEGLQLHEAYTQYGMTRVSCSFCIMSSEADLIASATCSDNHEPYRRLVALEAKSSFAFQNRWLADIAPHLLSESMRKDVERAKEIAVLRKMAEENIPKHLLYTAGWPDVVPSKEEADVIASVRKTFSGLLNLNAKYLDAASVRDRYAELMEIKLAKGKGQVSDSLLPQQGEFLFA</sequence>
<dbReference type="InterPro" id="IPR014729">
    <property type="entry name" value="Rossmann-like_a/b/a_fold"/>
</dbReference>
<dbReference type="AlphaFoldDB" id="A0AAE4G9F4"/>
<reference evidence="2" key="1">
    <citation type="submission" date="2023-02" db="EMBL/GenBank/DDBJ databases">
        <title>Description of Herbaspirillum huttiense subsp. nephrolepsisexaltata and Herbaspirillum huttiense subsp. lycopersicon.</title>
        <authorList>
            <person name="Poudel M."/>
            <person name="Sharma A."/>
            <person name="Goss E."/>
            <person name="Tapia J.H."/>
            <person name="Harmon C.M."/>
            <person name="Jones J.B."/>
        </authorList>
    </citation>
    <scope>NUCLEOTIDE SEQUENCE</scope>
    <source>
        <strain evidence="2">NC40101</strain>
    </source>
</reference>